<protein>
    <submittedName>
        <fullName evidence="4">Twin-arginine translocation pathway signal protein</fullName>
    </submittedName>
</protein>
<dbReference type="EMBL" id="AOGK01000001">
    <property type="protein sequence ID" value="MDG5973961.1"/>
    <property type="molecule type" value="Genomic_DNA"/>
</dbReference>
<dbReference type="Proteomes" id="UP001152876">
    <property type="component" value="Unassembled WGS sequence"/>
</dbReference>
<comment type="caution">
    <text evidence="4">The sequence shown here is derived from an EMBL/GenBank/DDBJ whole genome shotgun (WGS) entry which is preliminary data.</text>
</comment>
<gene>
    <name evidence="4" type="ORF">H010_01770</name>
</gene>
<evidence type="ECO:0000256" key="1">
    <source>
        <dbReference type="ARBA" id="ARBA00004418"/>
    </source>
</evidence>
<dbReference type="AlphaFoldDB" id="A0A9X4NP59"/>
<dbReference type="GO" id="GO:0042918">
    <property type="term" value="P:alkanesulfonate transmembrane transport"/>
    <property type="evidence" value="ECO:0007669"/>
    <property type="project" value="TreeGrafter"/>
</dbReference>
<name>A0A9X4NP59_9BURK</name>
<dbReference type="PANTHER" id="PTHR30024">
    <property type="entry name" value="ALIPHATIC SULFONATES-BINDING PROTEIN-RELATED"/>
    <property type="match status" value="1"/>
</dbReference>
<proteinExistence type="inferred from homology"/>
<evidence type="ECO:0000256" key="2">
    <source>
        <dbReference type="ARBA" id="ARBA00010742"/>
    </source>
</evidence>
<keyword evidence="3" id="KW-0732">Signal</keyword>
<evidence type="ECO:0000256" key="3">
    <source>
        <dbReference type="ARBA" id="ARBA00022729"/>
    </source>
</evidence>
<organism evidence="4 5">
    <name type="scientific">Hydrogenophaga taeniospiralis CCUG 15921</name>
    <dbReference type="NCBI Taxonomy" id="1281780"/>
    <lineage>
        <taxon>Bacteria</taxon>
        <taxon>Pseudomonadati</taxon>
        <taxon>Pseudomonadota</taxon>
        <taxon>Betaproteobacteria</taxon>
        <taxon>Burkholderiales</taxon>
        <taxon>Comamonadaceae</taxon>
        <taxon>Hydrogenophaga</taxon>
    </lineage>
</organism>
<evidence type="ECO:0000313" key="5">
    <source>
        <dbReference type="Proteomes" id="UP001152876"/>
    </source>
</evidence>
<keyword evidence="5" id="KW-1185">Reference proteome</keyword>
<dbReference type="Gene3D" id="3.40.190.10">
    <property type="entry name" value="Periplasmic binding protein-like II"/>
    <property type="match status" value="2"/>
</dbReference>
<comment type="subcellular location">
    <subcellularLocation>
        <location evidence="1">Periplasm</location>
    </subcellularLocation>
</comment>
<sequence length="311" mass="33356">MVVAVEDKTAFCYLPLTVAERMGYFANEGLDVQVREFSDPGQALQAVLLGSAQVFSGPFSSIINMQARGQMFQSFVLQGRAPQIVLGVSLQTLGHYRGLRDLRGKKLGIMALGSGTHKVARLVLARAGLGAQDIQYTPLPSATSAVAAFRAGAIDAICYTDPVITQLEQGGELRVVADTRTLRGSAEVFGGTLPAACLSAPGAFLAGNARQSQALTDAMVHALKWLQTAGPSDIIKVVPERYFLGDRALYLAAFSRAREAWAPDGLMPEDGPVTAARMLAYFDPSTQLQRVDLARTFTNDFARKAKARFKA</sequence>
<evidence type="ECO:0000313" key="4">
    <source>
        <dbReference type="EMBL" id="MDG5973961.1"/>
    </source>
</evidence>
<dbReference type="Pfam" id="PF13379">
    <property type="entry name" value="NMT1_2"/>
    <property type="match status" value="1"/>
</dbReference>
<dbReference type="GO" id="GO:0042597">
    <property type="term" value="C:periplasmic space"/>
    <property type="evidence" value="ECO:0007669"/>
    <property type="project" value="UniProtKB-SubCell"/>
</dbReference>
<dbReference type="PANTHER" id="PTHR30024:SF47">
    <property type="entry name" value="TAURINE-BINDING PERIPLASMIC PROTEIN"/>
    <property type="match status" value="1"/>
</dbReference>
<dbReference type="SUPFAM" id="SSF53850">
    <property type="entry name" value="Periplasmic binding protein-like II"/>
    <property type="match status" value="1"/>
</dbReference>
<accession>A0A9X4NP59</accession>
<reference evidence="4" key="1">
    <citation type="submission" date="2013-01" db="EMBL/GenBank/DDBJ databases">
        <title>Genome draft of Hydrogenophaga taeniospiralis 2K1.</title>
        <authorList>
            <person name="Gomila M."/>
            <person name="Lalucat J."/>
        </authorList>
    </citation>
    <scope>NUCLEOTIDE SEQUENCE</scope>
    <source>
        <strain evidence="4">CCUG 15921</strain>
    </source>
</reference>
<comment type="similarity">
    <text evidence="2">Belongs to the bacterial solute-binding protein SsuA/TauA family.</text>
</comment>